<feature type="compositionally biased region" description="Basic and acidic residues" evidence="19">
    <location>
        <begin position="904"/>
        <end position="925"/>
    </location>
</feature>
<dbReference type="Pfam" id="PF00397">
    <property type="entry name" value="WW"/>
    <property type="match status" value="2"/>
</dbReference>
<feature type="region of interest" description="Disordered" evidence="19">
    <location>
        <begin position="875"/>
        <end position="1002"/>
    </location>
</feature>
<evidence type="ECO:0000256" key="6">
    <source>
        <dbReference type="ARBA" id="ARBA00022641"/>
    </source>
</evidence>
<feature type="coiled-coil region" evidence="18">
    <location>
        <begin position="733"/>
        <end position="760"/>
    </location>
</feature>
<dbReference type="SUPFAM" id="SSF81698">
    <property type="entry name" value="FF domain"/>
    <property type="match status" value="5"/>
</dbReference>
<feature type="compositionally biased region" description="Basic and acidic residues" evidence="19">
    <location>
        <begin position="437"/>
        <end position="453"/>
    </location>
</feature>
<feature type="compositionally biased region" description="Basic residues" evidence="19">
    <location>
        <begin position="956"/>
        <end position="973"/>
    </location>
</feature>
<keyword evidence="4 17" id="KW-0217">Developmental protein</keyword>
<feature type="domain" description="FF" evidence="22">
    <location>
        <begin position="539"/>
        <end position="594"/>
    </location>
</feature>
<dbReference type="Pfam" id="PF06404">
    <property type="entry name" value="PSK"/>
    <property type="match status" value="1"/>
</dbReference>
<evidence type="ECO:0000256" key="7">
    <source>
        <dbReference type="ARBA" id="ARBA00022664"/>
    </source>
</evidence>
<dbReference type="InterPro" id="IPR036020">
    <property type="entry name" value="WW_dom_sf"/>
</dbReference>
<keyword evidence="8 17" id="KW-0732">Signal</keyword>
<dbReference type="FunFam" id="1.10.10.440:FF:000022">
    <property type="entry name" value="Pre-mRNA-processing protein 40A"/>
    <property type="match status" value="1"/>
</dbReference>
<dbReference type="PROSITE" id="PS50020">
    <property type="entry name" value="WW_DOMAIN_2"/>
    <property type="match status" value="2"/>
</dbReference>
<dbReference type="FunFam" id="2.20.70.10:FF:000117">
    <property type="entry name" value="Pre-mRNA-processing protein 40B"/>
    <property type="match status" value="1"/>
</dbReference>
<name>A0A4D6N3P9_VIGUN</name>
<comment type="subcellular location">
    <subcellularLocation>
        <location evidence="1">Nucleus</location>
    </subcellularLocation>
    <subcellularLocation>
        <location evidence="2 17">Secreted</location>
    </subcellularLocation>
</comment>
<keyword evidence="5 17" id="KW-0964">Secreted</keyword>
<proteinExistence type="inferred from homology"/>
<evidence type="ECO:0000256" key="9">
    <source>
        <dbReference type="ARBA" id="ARBA00022737"/>
    </source>
</evidence>
<keyword evidence="24" id="KW-1185">Reference proteome</keyword>
<feature type="compositionally biased region" description="Basic and acidic residues" evidence="19">
    <location>
        <begin position="945"/>
        <end position="955"/>
    </location>
</feature>
<keyword evidence="9" id="KW-0677">Repeat</keyword>
<comment type="similarity">
    <text evidence="15">Belongs to the PRPF40 family.</text>
</comment>
<dbReference type="InterPro" id="IPR002713">
    <property type="entry name" value="FF_domain"/>
</dbReference>
<dbReference type="Gene3D" id="2.20.70.10">
    <property type="match status" value="2"/>
</dbReference>
<feature type="domain" description="FF" evidence="22">
    <location>
        <begin position="607"/>
        <end position="661"/>
    </location>
</feature>
<feature type="domain" description="WW" evidence="21">
    <location>
        <begin position="218"/>
        <end position="251"/>
    </location>
</feature>
<dbReference type="PANTHER" id="PTHR11864">
    <property type="entry name" value="PRE-MRNA-PROCESSING PROTEIN PRP40"/>
    <property type="match status" value="1"/>
</dbReference>
<keyword evidence="7" id="KW-0507">mRNA processing</keyword>
<feature type="compositionally biased region" description="Polar residues" evidence="19">
    <location>
        <begin position="410"/>
        <end position="428"/>
    </location>
</feature>
<dbReference type="FunFam" id="1.10.10.440:FF:000026">
    <property type="entry name" value="Pre-mRNA-processing protein 40A"/>
    <property type="match status" value="1"/>
</dbReference>
<keyword evidence="20" id="KW-0812">Transmembrane</keyword>
<keyword evidence="11 17" id="KW-0339">Growth factor</keyword>
<sequence length="1119" mass="126888">MSNNPQFPGLQPLRPPITGSVEPPRNYAPPMPVQFRPVVPAQQPQQFISMPSQHYQHHQHQPVGPGGVPMIGVGMPPQNQQPQFSQPIQQLPPRPNPQLPPPSQAIPMPVARPNLHIPSESMMPQPDSQAPNGYTPGVGGPGMTLSSSYTFAASNYGQVQTNFNSTGQFQPIPQVHALTGSSSQSITTGPTLQSNGGGQPLVTTVMPSATIVQPQLAKNGSTDWIEHTTATGRTFYYNKKTKVSSWEKPFELMTPIERVDESTNWKEYISPDGRKYFYNKVTKESKWLIPEELKLAREQVEKAIVSGPHSEALPNSHTQPSPAPSVAEATVNADNISVSSQGEPSSPVSVAPVVTTSTSTPQPEMPSGPSTSPSATPIAGSKVDELEAPVNIVTPSETSAGGDKAVDTDVSASITPTNDTNNDSTQDILGSADGVPAEDKEDGKTESVGERSNHAAGETKAVEPETLVFANKMEAKDAFKALLDSANVGSDWTWDRAMRLIINDKRYGALKTLGERKQAFNEYLNQRKKHEAEEKRMKQKKAREDFKKMLEESTDLTSSTRWSKAAPIFENDERFKAVERDRDRRDMFESFLEELVNKERARVQEERKRNIMEYKRFLESCDFIKASTQWRKVQDRLEADERCSCLEKIDRLEIFQDYLRDLEKEEEEQKKIQKEELRKIERKNRDEFRKLMEEHIASGILTAKTHWRDYYTKVKDLHAYIAVASNTSGSTPKDLYEDVAEELDKQYHEEKSRIKDAMKLAKITLFSTWTFEDFKSAVSKDIGTSPISDFNLKLVFEELLERVKEKEEKEAKKRKRLADDFFHLLYSIKDITVSSNWEDSIPLVEDSQEFRSIGDESLCKEVFEEYIAQLKEEAKESERIRKEERMKKEKDREERERRKGKQRREKDGGRERGKDEAHKKDKADSDSMELSEIQSSKENKRKQRHSPEHEMDKEKTKKSHGHGSDRKKSKRRASGHESDEGRHKRHKRDHRREGDHGDLEDGEFGDGVDRCADWTQSDLVMLRWCYVTDCLKQRMKMSSKVTSATLCLAVLFLFLTSTYAGRLGPASSSFTSTKTQHGVLEEEKLDVEESCDGISEEDCLMRRTLVAHTDYIYTQKHKP</sequence>
<dbReference type="PROSITE" id="PS51676">
    <property type="entry name" value="FF"/>
    <property type="match status" value="5"/>
</dbReference>
<evidence type="ECO:0000256" key="19">
    <source>
        <dbReference type="SAM" id="MobiDB-lite"/>
    </source>
</evidence>
<evidence type="ECO:0000259" key="22">
    <source>
        <dbReference type="PROSITE" id="PS51676"/>
    </source>
</evidence>
<evidence type="ECO:0000256" key="1">
    <source>
        <dbReference type="ARBA" id="ARBA00004123"/>
    </source>
</evidence>
<comment type="similarity">
    <text evidence="3 17">Belongs to the phytosulfokine family.</text>
</comment>
<evidence type="ECO:0000256" key="8">
    <source>
        <dbReference type="ARBA" id="ARBA00022729"/>
    </source>
</evidence>
<organism evidence="23 24">
    <name type="scientific">Vigna unguiculata</name>
    <name type="common">Cowpea</name>
    <dbReference type="NCBI Taxonomy" id="3917"/>
    <lineage>
        <taxon>Eukaryota</taxon>
        <taxon>Viridiplantae</taxon>
        <taxon>Streptophyta</taxon>
        <taxon>Embryophyta</taxon>
        <taxon>Tracheophyta</taxon>
        <taxon>Spermatophyta</taxon>
        <taxon>Magnoliopsida</taxon>
        <taxon>eudicotyledons</taxon>
        <taxon>Gunneridae</taxon>
        <taxon>Pentapetalae</taxon>
        <taxon>rosids</taxon>
        <taxon>fabids</taxon>
        <taxon>Fabales</taxon>
        <taxon>Fabaceae</taxon>
        <taxon>Papilionoideae</taxon>
        <taxon>50 kb inversion clade</taxon>
        <taxon>NPAAA clade</taxon>
        <taxon>indigoferoid/millettioid clade</taxon>
        <taxon>Phaseoleae</taxon>
        <taxon>Vigna</taxon>
    </lineage>
</organism>
<feature type="compositionally biased region" description="Polar residues" evidence="19">
    <location>
        <begin position="332"/>
        <end position="343"/>
    </location>
</feature>
<evidence type="ECO:0000256" key="5">
    <source>
        <dbReference type="ARBA" id="ARBA00022525"/>
    </source>
</evidence>
<feature type="region of interest" description="Disordered" evidence="19">
    <location>
        <begin position="1"/>
        <end position="28"/>
    </location>
</feature>
<keyword evidence="13" id="KW-0539">Nucleus</keyword>
<protein>
    <recommendedName>
        <fullName evidence="17">Phytosulfokine</fullName>
    </recommendedName>
    <component>
        <recommendedName>
            <fullName evidence="17">Phytosulfokine-alpha</fullName>
            <shortName evidence="17">PSK-alpha</shortName>
            <shortName evidence="17">Phytosulfokine-a</shortName>
        </recommendedName>
    </component>
    <component>
        <recommendedName>
            <fullName evidence="17">Phytosulfokine-beta</fullName>
            <shortName evidence="17">PSK-beta</shortName>
            <shortName evidence="17">Phytosulfokine-b</shortName>
        </recommendedName>
    </component>
</protein>
<dbReference type="GO" id="GO:0045292">
    <property type="term" value="P:mRNA cis splicing, via spliceosome"/>
    <property type="evidence" value="ECO:0007669"/>
    <property type="project" value="InterPro"/>
</dbReference>
<evidence type="ECO:0000256" key="14">
    <source>
        <dbReference type="ARBA" id="ARBA00056384"/>
    </source>
</evidence>
<dbReference type="GO" id="GO:0003723">
    <property type="term" value="F:RNA binding"/>
    <property type="evidence" value="ECO:0007669"/>
    <property type="project" value="TreeGrafter"/>
</dbReference>
<dbReference type="GO" id="GO:0030154">
    <property type="term" value="P:cell differentiation"/>
    <property type="evidence" value="ECO:0007669"/>
    <property type="project" value="UniProtKB-UniRule"/>
</dbReference>
<dbReference type="FunFam" id="1.10.10.440:FF:000024">
    <property type="entry name" value="Pre-mRNA-processing protein 40A"/>
    <property type="match status" value="1"/>
</dbReference>
<comment type="function">
    <text evidence="17">Promotes plant cell differentiation, organogenesis and somatic embryogenesis as well as cell proliferation.</text>
</comment>
<evidence type="ECO:0000256" key="3">
    <source>
        <dbReference type="ARBA" id="ARBA00010781"/>
    </source>
</evidence>
<reference evidence="23 24" key="1">
    <citation type="submission" date="2019-04" db="EMBL/GenBank/DDBJ databases">
        <title>An improved genome assembly and genetic linkage map for asparagus bean, Vigna unguiculata ssp. sesquipedialis.</title>
        <authorList>
            <person name="Xia Q."/>
            <person name="Zhang R."/>
            <person name="Dong Y."/>
        </authorList>
    </citation>
    <scope>NUCLEOTIDE SEQUENCE [LARGE SCALE GENOMIC DNA]</scope>
    <source>
        <tissue evidence="23">Leaf</tissue>
    </source>
</reference>
<keyword evidence="20" id="KW-0472">Membrane</keyword>
<dbReference type="GO" id="GO:0070063">
    <property type="term" value="F:RNA polymerase binding"/>
    <property type="evidence" value="ECO:0007669"/>
    <property type="project" value="UniProtKB-ARBA"/>
</dbReference>
<feature type="domain" description="WW" evidence="21">
    <location>
        <begin position="259"/>
        <end position="292"/>
    </location>
</feature>
<dbReference type="PANTHER" id="PTHR11864:SF33">
    <property type="entry name" value="PRE-MRNA-PROCESSING PROTEIN 40B"/>
    <property type="match status" value="1"/>
</dbReference>
<dbReference type="AlphaFoldDB" id="A0A4D6N3P9"/>
<dbReference type="InterPro" id="IPR009438">
    <property type="entry name" value="Phytosulfokine"/>
</dbReference>
<feature type="domain" description="FF" evidence="22">
    <location>
        <begin position="680"/>
        <end position="742"/>
    </location>
</feature>
<evidence type="ECO:0000256" key="11">
    <source>
        <dbReference type="ARBA" id="ARBA00023030"/>
    </source>
</evidence>
<dbReference type="InterPro" id="IPR001202">
    <property type="entry name" value="WW_dom"/>
</dbReference>
<dbReference type="InterPro" id="IPR036517">
    <property type="entry name" value="FF_domain_sf"/>
</dbReference>
<keyword evidence="6 17" id="KW-0765">Sulfation</keyword>
<comment type="function">
    <text evidence="14">Binds the phosphorylated C-terminal domain (CTD) of the largest subunit of RNA polymerase II and functions as a scaffold for RNA processing machineries. May be involved in pre-mRNA splicing.</text>
</comment>
<evidence type="ECO:0000256" key="15">
    <source>
        <dbReference type="ARBA" id="ARBA00061317"/>
    </source>
</evidence>
<evidence type="ECO:0000256" key="13">
    <source>
        <dbReference type="ARBA" id="ARBA00023242"/>
    </source>
</evidence>
<evidence type="ECO:0000256" key="18">
    <source>
        <dbReference type="SAM" id="Coils"/>
    </source>
</evidence>
<feature type="coiled-coil region" evidence="18">
    <location>
        <begin position="520"/>
        <end position="552"/>
    </location>
</feature>
<dbReference type="SMART" id="SM00441">
    <property type="entry name" value="FF"/>
    <property type="match status" value="5"/>
</dbReference>
<feature type="region of interest" description="Disordered" evidence="19">
    <location>
        <begin position="393"/>
        <end position="460"/>
    </location>
</feature>
<dbReference type="EMBL" id="CP039353">
    <property type="protein sequence ID" value="QCE08430.1"/>
    <property type="molecule type" value="Genomic_DNA"/>
</dbReference>
<dbReference type="SMART" id="SM00456">
    <property type="entry name" value="WW"/>
    <property type="match status" value="2"/>
</dbReference>
<dbReference type="GO" id="GO:0005685">
    <property type="term" value="C:U1 snRNP"/>
    <property type="evidence" value="ECO:0007669"/>
    <property type="project" value="TreeGrafter"/>
</dbReference>
<evidence type="ECO:0000313" key="24">
    <source>
        <dbReference type="Proteomes" id="UP000501690"/>
    </source>
</evidence>
<feature type="compositionally biased region" description="Basic and acidic residues" evidence="19">
    <location>
        <begin position="875"/>
        <end position="897"/>
    </location>
</feature>
<dbReference type="GO" id="GO:0005576">
    <property type="term" value="C:extracellular region"/>
    <property type="evidence" value="ECO:0007669"/>
    <property type="project" value="UniProtKB-SubCell"/>
</dbReference>
<dbReference type="PROSITE" id="PS01159">
    <property type="entry name" value="WW_DOMAIN_1"/>
    <property type="match status" value="1"/>
</dbReference>
<accession>A0A4D6N3P9</accession>
<feature type="transmembrane region" description="Helical" evidence="20">
    <location>
        <begin position="1041"/>
        <end position="1060"/>
    </location>
</feature>
<feature type="domain" description="FF" evidence="22">
    <location>
        <begin position="472"/>
        <end position="526"/>
    </location>
</feature>
<dbReference type="Proteomes" id="UP000501690">
    <property type="component" value="Linkage Group LG9"/>
</dbReference>
<dbReference type="GO" id="GO:0008283">
    <property type="term" value="P:cell population proliferation"/>
    <property type="evidence" value="ECO:0007669"/>
    <property type="project" value="UniProtKB-UniRule"/>
</dbReference>
<dbReference type="Gene3D" id="1.10.10.440">
    <property type="entry name" value="FF domain"/>
    <property type="match status" value="5"/>
</dbReference>
<dbReference type="GO" id="GO:0071004">
    <property type="term" value="C:U2-type prespliceosome"/>
    <property type="evidence" value="ECO:0007669"/>
    <property type="project" value="TreeGrafter"/>
</dbReference>
<dbReference type="CDD" id="cd00201">
    <property type="entry name" value="WW"/>
    <property type="match status" value="2"/>
</dbReference>
<evidence type="ECO:0000256" key="2">
    <source>
        <dbReference type="ARBA" id="ARBA00004613"/>
    </source>
</evidence>
<comment type="PTM">
    <text evidence="17">Sulfation is important for activity and for the binding to a putative membrane receptor.</text>
</comment>
<keyword evidence="10 17" id="KW-0221">Differentiation</keyword>
<dbReference type="Pfam" id="PF01846">
    <property type="entry name" value="FF"/>
    <property type="match status" value="5"/>
</dbReference>
<feature type="coiled-coil region" evidence="18">
    <location>
        <begin position="655"/>
        <end position="690"/>
    </location>
</feature>
<feature type="compositionally biased region" description="Low complexity" evidence="19">
    <location>
        <begin position="75"/>
        <end position="89"/>
    </location>
</feature>
<gene>
    <name evidence="23" type="ORF">DEO72_LG9g3459</name>
</gene>
<evidence type="ECO:0000256" key="10">
    <source>
        <dbReference type="ARBA" id="ARBA00022782"/>
    </source>
</evidence>
<dbReference type="SUPFAM" id="SSF51045">
    <property type="entry name" value="WW domain"/>
    <property type="match status" value="2"/>
</dbReference>
<keyword evidence="12" id="KW-0508">mRNA splicing</keyword>
<feature type="compositionally biased region" description="Low complexity" evidence="19">
    <location>
        <begin position="344"/>
        <end position="379"/>
    </location>
</feature>
<evidence type="ECO:0000313" key="23">
    <source>
        <dbReference type="EMBL" id="QCE08430.1"/>
    </source>
</evidence>
<keyword evidence="18" id="KW-0175">Coiled coil</keyword>
<comment type="subunit">
    <text evidence="16">Interacts (via the WW domains) with the phosphorylated C-terminal domain of NRPB1 (via CTD domain).</text>
</comment>
<dbReference type="FunFam" id="1.10.10.440:FF:000013">
    <property type="entry name" value="pre-mRNA-processing protein 40A isoform X1"/>
    <property type="match status" value="1"/>
</dbReference>
<evidence type="ECO:0000259" key="21">
    <source>
        <dbReference type="PROSITE" id="PS50020"/>
    </source>
</evidence>
<keyword evidence="20" id="KW-1133">Transmembrane helix</keyword>
<dbReference type="Pfam" id="PF25432">
    <property type="entry name" value="FF_PRPF40A"/>
    <property type="match status" value="1"/>
</dbReference>
<feature type="compositionally biased region" description="Pro residues" evidence="19">
    <location>
        <begin position="90"/>
        <end position="99"/>
    </location>
</feature>
<dbReference type="GO" id="GO:0008083">
    <property type="term" value="F:growth factor activity"/>
    <property type="evidence" value="ECO:0007669"/>
    <property type="project" value="UniProtKB-UniRule"/>
</dbReference>
<evidence type="ECO:0000256" key="12">
    <source>
        <dbReference type="ARBA" id="ARBA00023187"/>
    </source>
</evidence>
<evidence type="ECO:0000256" key="20">
    <source>
        <dbReference type="SAM" id="Phobius"/>
    </source>
</evidence>
<feature type="region of interest" description="Disordered" evidence="19">
    <location>
        <begin position="75"/>
        <end position="99"/>
    </location>
</feature>
<evidence type="ECO:0000256" key="17">
    <source>
        <dbReference type="RuleBase" id="RU368031"/>
    </source>
</evidence>
<evidence type="ECO:0000256" key="16">
    <source>
        <dbReference type="ARBA" id="ARBA00064817"/>
    </source>
</evidence>
<evidence type="ECO:0000256" key="4">
    <source>
        <dbReference type="ARBA" id="ARBA00022473"/>
    </source>
</evidence>
<dbReference type="InterPro" id="IPR039726">
    <property type="entry name" value="Prp40-like"/>
</dbReference>
<feature type="domain" description="FF" evidence="22">
    <location>
        <begin position="814"/>
        <end position="869"/>
    </location>
</feature>
<dbReference type="FunFam" id="1.10.10.440:FF:000019">
    <property type="entry name" value="Pre-mRNA-processing protein 40A"/>
    <property type="match status" value="1"/>
</dbReference>
<feature type="region of interest" description="Disordered" evidence="19">
    <location>
        <begin position="308"/>
        <end position="379"/>
    </location>
</feature>
<comment type="PTM">
    <text evidence="17">PSK-alpha is produced by endopeptidase digestion. PSK-beta is produced from PSK-alpha by exopeptidase digestion.</text>
</comment>